<reference evidence="1 2" key="1">
    <citation type="submission" date="2009-04" db="EMBL/GenBank/DDBJ databases">
        <authorList>
            <person name="Reysenbach A.-L."/>
            <person name="Heidelberg J.F."/>
            <person name="Nelson W.C."/>
        </authorList>
    </citation>
    <scope>NUCLEOTIDE SEQUENCE [LARGE SCALE GENOMIC DNA]</scope>
    <source>
        <strain evidence="1 2">SS-5</strain>
    </source>
</reference>
<organism evidence="1 2">
    <name type="scientific">Sulfurihydrogenibium yellowstonense SS-5</name>
    <dbReference type="NCBI Taxonomy" id="432331"/>
    <lineage>
        <taxon>Bacteria</taxon>
        <taxon>Pseudomonadati</taxon>
        <taxon>Aquificota</taxon>
        <taxon>Aquificia</taxon>
        <taxon>Aquificales</taxon>
        <taxon>Hydrogenothermaceae</taxon>
        <taxon>Sulfurihydrogenibium</taxon>
    </lineage>
</organism>
<keyword evidence="2" id="KW-1185">Reference proteome</keyword>
<evidence type="ECO:0000313" key="1">
    <source>
        <dbReference type="EMBL" id="EEP60919.1"/>
    </source>
</evidence>
<dbReference type="Proteomes" id="UP000005540">
    <property type="component" value="Unassembled WGS sequence"/>
</dbReference>
<name>C4FJ42_9AQUI</name>
<sequence>MDKLIIYSQPTQSTLSLKTACKNPHRHSAAGEKFPDFLLNQKKKFFGLASSGRQKGEFYKNFYITSIN</sequence>
<comment type="caution">
    <text evidence="1">The sequence shown here is derived from an EMBL/GenBank/DDBJ whole genome shotgun (WGS) entry which is preliminary data.</text>
</comment>
<protein>
    <submittedName>
        <fullName evidence="1">Uncharacterized protein</fullName>
    </submittedName>
</protein>
<accession>C4FJ42</accession>
<proteinExistence type="predicted"/>
<gene>
    <name evidence="1" type="ORF">SULYE_0584</name>
</gene>
<evidence type="ECO:0000313" key="2">
    <source>
        <dbReference type="Proteomes" id="UP000005540"/>
    </source>
</evidence>
<dbReference type="EMBL" id="ABZS01000041">
    <property type="protein sequence ID" value="EEP60919.1"/>
    <property type="molecule type" value="Genomic_DNA"/>
</dbReference>
<dbReference type="AlphaFoldDB" id="C4FJ42"/>